<protein>
    <recommendedName>
        <fullName evidence="3">DUF7144 domain-containing protein</fullName>
    </recommendedName>
</protein>
<name>A0ABW6RUJ5_9NOCA</name>
<sequence>MSDQGTPTAQVPPVDPNAGTEPAAPRGRHEGGASNLQQGAAAVGTMAAVVLMLVAGALQILEGISAIEYDDIIVVGPRYTYQWNATGWGVVHIVIGALLVLAALALFTGRLWARTLAIVLAAASIVANFLWLPHNPWWSILLIALDAFLIWAIATWHHPGQGAATHSAS</sequence>
<dbReference type="RefSeq" id="WP_306305418.1">
    <property type="nucleotide sequence ID" value="NZ_JBIAQY010000002.1"/>
</dbReference>
<feature type="transmembrane region" description="Helical" evidence="2">
    <location>
        <begin position="81"/>
        <end position="104"/>
    </location>
</feature>
<reference evidence="4 5" key="1">
    <citation type="submission" date="2024-10" db="EMBL/GenBank/DDBJ databases">
        <title>The Natural Products Discovery Center: Release of the First 8490 Sequenced Strains for Exploring Actinobacteria Biosynthetic Diversity.</title>
        <authorList>
            <person name="Kalkreuter E."/>
            <person name="Kautsar S.A."/>
            <person name="Yang D."/>
            <person name="Bader C.D."/>
            <person name="Teijaro C.N."/>
            <person name="Fluegel L."/>
            <person name="Davis C.M."/>
            <person name="Simpson J.R."/>
            <person name="Lauterbach L."/>
            <person name="Steele A.D."/>
            <person name="Gui C."/>
            <person name="Meng S."/>
            <person name="Li G."/>
            <person name="Viehrig K."/>
            <person name="Ye F."/>
            <person name="Su P."/>
            <person name="Kiefer A.F."/>
            <person name="Nichols A."/>
            <person name="Cepeda A.J."/>
            <person name="Yan W."/>
            <person name="Fan B."/>
            <person name="Jiang Y."/>
            <person name="Adhikari A."/>
            <person name="Zheng C.-J."/>
            <person name="Schuster L."/>
            <person name="Cowan T.M."/>
            <person name="Smanski M.J."/>
            <person name="Chevrette M.G."/>
            <person name="De Carvalho L.P.S."/>
            <person name="Shen B."/>
        </authorList>
    </citation>
    <scope>NUCLEOTIDE SEQUENCE [LARGE SCALE GENOMIC DNA]</scope>
    <source>
        <strain evidence="4 5">NPDC002593</strain>
    </source>
</reference>
<evidence type="ECO:0000259" key="3">
    <source>
        <dbReference type="Pfam" id="PF23636"/>
    </source>
</evidence>
<dbReference type="Pfam" id="PF23636">
    <property type="entry name" value="DUF7144"/>
    <property type="match status" value="1"/>
</dbReference>
<keyword evidence="2" id="KW-0472">Membrane</keyword>
<gene>
    <name evidence="4" type="ORF">ACFYXQ_07725</name>
</gene>
<organism evidence="4 5">
    <name type="scientific">Nocardia jiangxiensis</name>
    <dbReference type="NCBI Taxonomy" id="282685"/>
    <lineage>
        <taxon>Bacteria</taxon>
        <taxon>Bacillati</taxon>
        <taxon>Actinomycetota</taxon>
        <taxon>Actinomycetes</taxon>
        <taxon>Mycobacteriales</taxon>
        <taxon>Nocardiaceae</taxon>
        <taxon>Nocardia</taxon>
    </lineage>
</organism>
<evidence type="ECO:0000256" key="1">
    <source>
        <dbReference type="SAM" id="MobiDB-lite"/>
    </source>
</evidence>
<feature type="transmembrane region" description="Helical" evidence="2">
    <location>
        <begin position="137"/>
        <end position="156"/>
    </location>
</feature>
<feature type="transmembrane region" description="Helical" evidence="2">
    <location>
        <begin position="111"/>
        <end position="131"/>
    </location>
</feature>
<proteinExistence type="predicted"/>
<dbReference type="InterPro" id="IPR055568">
    <property type="entry name" value="DUF7144"/>
</dbReference>
<evidence type="ECO:0000313" key="5">
    <source>
        <dbReference type="Proteomes" id="UP001601992"/>
    </source>
</evidence>
<dbReference type="EMBL" id="JBIAQY010000002">
    <property type="protein sequence ID" value="MFF3567661.1"/>
    <property type="molecule type" value="Genomic_DNA"/>
</dbReference>
<keyword evidence="2" id="KW-0812">Transmembrane</keyword>
<dbReference type="Proteomes" id="UP001601992">
    <property type="component" value="Unassembled WGS sequence"/>
</dbReference>
<comment type="caution">
    <text evidence="4">The sequence shown here is derived from an EMBL/GenBank/DDBJ whole genome shotgun (WGS) entry which is preliminary data.</text>
</comment>
<accession>A0ABW6RUJ5</accession>
<keyword evidence="2" id="KW-1133">Transmembrane helix</keyword>
<feature type="transmembrane region" description="Helical" evidence="2">
    <location>
        <begin position="40"/>
        <end position="61"/>
    </location>
</feature>
<evidence type="ECO:0000313" key="4">
    <source>
        <dbReference type="EMBL" id="MFF3567661.1"/>
    </source>
</evidence>
<evidence type="ECO:0000256" key="2">
    <source>
        <dbReference type="SAM" id="Phobius"/>
    </source>
</evidence>
<feature type="domain" description="DUF7144" evidence="3">
    <location>
        <begin position="45"/>
        <end position="157"/>
    </location>
</feature>
<feature type="region of interest" description="Disordered" evidence="1">
    <location>
        <begin position="1"/>
        <end position="34"/>
    </location>
</feature>
<keyword evidence="5" id="KW-1185">Reference proteome</keyword>